<keyword evidence="1" id="KW-0472">Membrane</keyword>
<feature type="transmembrane region" description="Helical" evidence="1">
    <location>
        <begin position="20"/>
        <end position="38"/>
    </location>
</feature>
<keyword evidence="1" id="KW-0812">Transmembrane</keyword>
<dbReference type="Proteomes" id="UP000034591">
    <property type="component" value="Unassembled WGS sequence"/>
</dbReference>
<comment type="caution">
    <text evidence="2">The sequence shown here is derived from an EMBL/GenBank/DDBJ whole genome shotgun (WGS) entry which is preliminary data.</text>
</comment>
<organism evidence="2 3">
    <name type="scientific">Candidatus Woesebacteria bacterium GW2011_GWA1_37_7</name>
    <dbReference type="NCBI Taxonomy" id="1618545"/>
    <lineage>
        <taxon>Bacteria</taxon>
        <taxon>Candidatus Woeseibacteriota</taxon>
    </lineage>
</organism>
<reference evidence="2 3" key="1">
    <citation type="journal article" date="2015" name="Nature">
        <title>rRNA introns, odd ribosomes, and small enigmatic genomes across a large radiation of phyla.</title>
        <authorList>
            <person name="Brown C.T."/>
            <person name="Hug L.A."/>
            <person name="Thomas B.C."/>
            <person name="Sharon I."/>
            <person name="Castelle C.J."/>
            <person name="Singh A."/>
            <person name="Wilkins M.J."/>
            <person name="Williams K.H."/>
            <person name="Banfield J.F."/>
        </authorList>
    </citation>
    <scope>NUCLEOTIDE SEQUENCE [LARGE SCALE GENOMIC DNA]</scope>
</reference>
<evidence type="ECO:0000313" key="3">
    <source>
        <dbReference type="Proteomes" id="UP000034591"/>
    </source>
</evidence>
<dbReference type="AlphaFoldDB" id="A0A0G0JJY8"/>
<dbReference type="STRING" id="1618545.US53_C0029G0008"/>
<keyword evidence="1" id="KW-1133">Transmembrane helix</keyword>
<name>A0A0G0JJY8_9BACT</name>
<gene>
    <name evidence="2" type="ORF">US53_C0029G0008</name>
</gene>
<protein>
    <recommendedName>
        <fullName evidence="4">DUF1648 domain-containing protein</fullName>
    </recommendedName>
</protein>
<accession>A0A0G0JJY8</accession>
<feature type="transmembrane region" description="Helical" evidence="1">
    <location>
        <begin position="94"/>
        <end position="117"/>
    </location>
</feature>
<dbReference type="EMBL" id="LBTI01000029">
    <property type="protein sequence ID" value="KKQ37059.1"/>
    <property type="molecule type" value="Genomic_DNA"/>
</dbReference>
<feature type="transmembrane region" description="Helical" evidence="1">
    <location>
        <begin position="58"/>
        <end position="82"/>
    </location>
</feature>
<sequence>MSRKKTRIKVQIKRIPYLKLIITSVSISFLSIISVYVFKNKLPPEVPLYYGLSEGVEQLSSVNGLVIPGAISIVITAINTSLAYTSENDYIKKTLIISSFVLSIFAVVTVFRIMLLVGSF</sequence>
<evidence type="ECO:0000256" key="1">
    <source>
        <dbReference type="SAM" id="Phobius"/>
    </source>
</evidence>
<evidence type="ECO:0008006" key="4">
    <source>
        <dbReference type="Google" id="ProtNLM"/>
    </source>
</evidence>
<evidence type="ECO:0000313" key="2">
    <source>
        <dbReference type="EMBL" id="KKQ37059.1"/>
    </source>
</evidence>
<proteinExistence type="predicted"/>